<dbReference type="RefSeq" id="WP_163088585.1">
    <property type="nucleotide sequence ID" value="NZ_JAAAWN010000044.1"/>
</dbReference>
<comment type="caution">
    <text evidence="1">The sequence shown here is derived from an EMBL/GenBank/DDBJ whole genome shotgun (WGS) entry which is preliminary data.</text>
</comment>
<reference evidence="1 2" key="1">
    <citation type="submission" date="2020-01" db="EMBL/GenBank/DDBJ databases">
        <authorList>
            <person name="Chen J."/>
            <person name="Zhu S."/>
            <person name="Yang J."/>
        </authorList>
    </citation>
    <scope>NUCLEOTIDE SEQUENCE [LARGE SCALE GENOMIC DNA]</scope>
    <source>
        <strain evidence="1 2">345S023</strain>
    </source>
</reference>
<proteinExistence type="predicted"/>
<evidence type="ECO:0000313" key="2">
    <source>
        <dbReference type="Proteomes" id="UP000470213"/>
    </source>
</evidence>
<dbReference type="Proteomes" id="UP000470213">
    <property type="component" value="Unassembled WGS sequence"/>
</dbReference>
<organism evidence="1 2">
    <name type="scientific">Alteromonas profundi</name>
    <dbReference type="NCBI Taxonomy" id="2696062"/>
    <lineage>
        <taxon>Bacteria</taxon>
        <taxon>Pseudomonadati</taxon>
        <taxon>Pseudomonadota</taxon>
        <taxon>Gammaproteobacteria</taxon>
        <taxon>Alteromonadales</taxon>
        <taxon>Alteromonadaceae</taxon>
        <taxon>Alteromonas/Salinimonas group</taxon>
        <taxon>Alteromonas</taxon>
    </lineage>
</organism>
<accession>A0A7X5LPK3</accession>
<evidence type="ECO:0000313" key="1">
    <source>
        <dbReference type="EMBL" id="NDV93162.1"/>
    </source>
</evidence>
<gene>
    <name evidence="1" type="ORF">GTH32_18490</name>
</gene>
<dbReference type="EMBL" id="JAAAWN010000044">
    <property type="protein sequence ID" value="NDV93162.1"/>
    <property type="molecule type" value="Genomic_DNA"/>
</dbReference>
<name>A0A7X5LPK3_9ALTE</name>
<sequence>MSGKRSKNSDYWYKNGDNLLKHCGKGHRVFVNNPVAQDIKKEVQSSLATLNKLNDFEKSKYKALSDYLLSFDDDKCEKTAKDAAETLLPILKAAYENEASSTLTTFVTKLLNELRNRFESSDWDAWVKRVSQKEKDSKRTRVTIEREVMDFLDERQAFFGEKTRQSFLDKLGDEYEICSASEVRKMNFMIRSLKKSRTHYRNILNELEELGMLDSTTRLLLVNGIKVQKGQKYELGETTPVEDGKDKIVKQLKPIENGVDKSSISSKRLKKKKQQS</sequence>
<dbReference type="AlphaFoldDB" id="A0A7X5LPK3"/>
<keyword evidence="2" id="KW-1185">Reference proteome</keyword>
<protein>
    <submittedName>
        <fullName evidence="1">Uncharacterized protein</fullName>
    </submittedName>
</protein>